<dbReference type="Pfam" id="PF04751">
    <property type="entry name" value="DarP"/>
    <property type="match status" value="1"/>
</dbReference>
<dbReference type="PANTHER" id="PTHR38101:SF1">
    <property type="entry name" value="UPF0307 PROTEIN YJGA"/>
    <property type="match status" value="1"/>
</dbReference>
<evidence type="ECO:0000256" key="3">
    <source>
        <dbReference type="ARBA" id="ARBA00022730"/>
    </source>
</evidence>
<evidence type="ECO:0000256" key="4">
    <source>
        <dbReference type="ARBA" id="ARBA00022884"/>
    </source>
</evidence>
<reference evidence="6 7" key="1">
    <citation type="submission" date="2019-03" db="EMBL/GenBank/DDBJ databases">
        <title>Genomic Encyclopedia of Type Strains, Phase IV (KMG-IV): sequencing the most valuable type-strain genomes for metagenomic binning, comparative biology and taxonomic classification.</title>
        <authorList>
            <person name="Goeker M."/>
        </authorList>
    </citation>
    <scope>NUCLEOTIDE SEQUENCE [LARGE SCALE GENOMIC DNA]</scope>
    <source>
        <strain evidence="6 7">DSM 15505</strain>
    </source>
</reference>
<feature type="region of interest" description="Disordered" evidence="5">
    <location>
        <begin position="140"/>
        <end position="160"/>
    </location>
</feature>
<dbReference type="GO" id="GO:0005829">
    <property type="term" value="C:cytosol"/>
    <property type="evidence" value="ECO:0007669"/>
    <property type="project" value="TreeGrafter"/>
</dbReference>
<dbReference type="AlphaFoldDB" id="A0A4R7K1C1"/>
<name>A0A4R7K1C1_9GAMM</name>
<keyword evidence="4" id="KW-0694">RNA-binding</keyword>
<dbReference type="GO" id="GO:0019843">
    <property type="term" value="F:rRNA binding"/>
    <property type="evidence" value="ECO:0007669"/>
    <property type="project" value="UniProtKB-KW"/>
</dbReference>
<dbReference type="GO" id="GO:0042254">
    <property type="term" value="P:ribosome biogenesis"/>
    <property type="evidence" value="ECO:0007669"/>
    <property type="project" value="UniProtKB-KW"/>
</dbReference>
<keyword evidence="2" id="KW-0690">Ribosome biogenesis</keyword>
<dbReference type="NCBIfam" id="NF003593">
    <property type="entry name" value="PRK05255.1-1"/>
    <property type="match status" value="1"/>
</dbReference>
<evidence type="ECO:0000313" key="6">
    <source>
        <dbReference type="EMBL" id="TDT43249.1"/>
    </source>
</evidence>
<dbReference type="Proteomes" id="UP000295830">
    <property type="component" value="Unassembled WGS sequence"/>
</dbReference>
<keyword evidence="1" id="KW-0963">Cytoplasm</keyword>
<dbReference type="EMBL" id="SOAX01000002">
    <property type="protein sequence ID" value="TDT43249.1"/>
    <property type="molecule type" value="Genomic_DNA"/>
</dbReference>
<dbReference type="PIRSF" id="PIRSF016183">
    <property type="entry name" value="UCP016183"/>
    <property type="match status" value="1"/>
</dbReference>
<dbReference type="InterPro" id="IPR023153">
    <property type="entry name" value="DarP_sf"/>
</dbReference>
<dbReference type="Gene3D" id="1.10.60.30">
    <property type="entry name" value="PSPTO4464-like domains"/>
    <property type="match status" value="2"/>
</dbReference>
<dbReference type="PANTHER" id="PTHR38101">
    <property type="entry name" value="UPF0307 PROTEIN YJGA"/>
    <property type="match status" value="1"/>
</dbReference>
<proteinExistence type="predicted"/>
<organism evidence="6 7">
    <name type="scientific">Halospina denitrificans</name>
    <dbReference type="NCBI Taxonomy" id="332522"/>
    <lineage>
        <taxon>Bacteria</taxon>
        <taxon>Pseudomonadati</taxon>
        <taxon>Pseudomonadota</taxon>
        <taxon>Gammaproteobacteria</taxon>
        <taxon>Halospina</taxon>
    </lineage>
</organism>
<dbReference type="CDD" id="cd16331">
    <property type="entry name" value="YjgA-like"/>
    <property type="match status" value="1"/>
</dbReference>
<evidence type="ECO:0000256" key="1">
    <source>
        <dbReference type="ARBA" id="ARBA00022490"/>
    </source>
</evidence>
<feature type="region of interest" description="Disordered" evidence="5">
    <location>
        <begin position="1"/>
        <end position="26"/>
    </location>
</feature>
<comment type="caution">
    <text evidence="6">The sequence shown here is derived from an EMBL/GenBank/DDBJ whole genome shotgun (WGS) entry which is preliminary data.</text>
</comment>
<evidence type="ECO:0000256" key="5">
    <source>
        <dbReference type="SAM" id="MobiDB-lite"/>
    </source>
</evidence>
<evidence type="ECO:0000256" key="2">
    <source>
        <dbReference type="ARBA" id="ARBA00022517"/>
    </source>
</evidence>
<accession>A0A4R7K1C1</accession>
<keyword evidence="7" id="KW-1185">Reference proteome</keyword>
<dbReference type="OrthoDB" id="5293604at2"/>
<gene>
    <name evidence="6" type="ORF">DES49_1063</name>
</gene>
<sequence length="178" mass="20819">MQSDQDHHEHDEGLPTKSQAKREMQALREMAAALGQLSSDRINSLPASAEFRDGLLGLKQLAEGEPRKRHIHYLGRRLLEEDEQALQRELDSQQSGTTENARRLHMAERWRERLLDEGKPALTAFIEAFPETDRQHLRQLVGKAAKQESSPNDRNSPKRRLYRYIREQIDEAERQRYR</sequence>
<dbReference type="SUPFAM" id="SSF158710">
    <property type="entry name" value="PSPTO4464-like"/>
    <property type="match status" value="1"/>
</dbReference>
<protein>
    <submittedName>
        <fullName evidence="6">Ribosome-associated protein</fullName>
    </submittedName>
</protein>
<dbReference type="InterPro" id="IPR006839">
    <property type="entry name" value="DarP"/>
</dbReference>
<evidence type="ECO:0000313" key="7">
    <source>
        <dbReference type="Proteomes" id="UP000295830"/>
    </source>
</evidence>
<dbReference type="RefSeq" id="WP_133735329.1">
    <property type="nucleotide sequence ID" value="NZ_SOAX01000002.1"/>
</dbReference>
<keyword evidence="3" id="KW-0699">rRNA-binding</keyword>